<dbReference type="Pfam" id="PF01380">
    <property type="entry name" value="SIS"/>
    <property type="match status" value="1"/>
</dbReference>
<dbReference type="InterPro" id="IPR036388">
    <property type="entry name" value="WH-like_DNA-bd_sf"/>
</dbReference>
<dbReference type="InterPro" id="IPR001347">
    <property type="entry name" value="SIS_dom"/>
</dbReference>
<dbReference type="EMBL" id="VWXF01000009">
    <property type="protein sequence ID" value="NIF23657.1"/>
    <property type="molecule type" value="Genomic_DNA"/>
</dbReference>
<proteinExistence type="predicted"/>
<name>A0ABX0RGS0_9GAMM</name>
<organism evidence="6 7">
    <name type="scientific">Candidatus Pantoea multigeneris</name>
    <dbReference type="NCBI Taxonomy" id="2608357"/>
    <lineage>
        <taxon>Bacteria</taxon>
        <taxon>Pseudomonadati</taxon>
        <taxon>Pseudomonadota</taxon>
        <taxon>Gammaproteobacteria</taxon>
        <taxon>Enterobacterales</taxon>
        <taxon>Erwiniaceae</taxon>
        <taxon>Pantoea</taxon>
    </lineage>
</organism>
<dbReference type="Gene3D" id="1.10.10.10">
    <property type="entry name" value="Winged helix-like DNA-binding domain superfamily/Winged helix DNA-binding domain"/>
    <property type="match status" value="1"/>
</dbReference>
<protein>
    <submittedName>
        <fullName evidence="6">MurR/RpiR family transcriptional regulator</fullName>
    </submittedName>
</protein>
<evidence type="ECO:0000313" key="6">
    <source>
        <dbReference type="EMBL" id="NIF23657.1"/>
    </source>
</evidence>
<evidence type="ECO:0000259" key="5">
    <source>
        <dbReference type="PROSITE" id="PS51464"/>
    </source>
</evidence>
<dbReference type="RefSeq" id="WP_167017072.1">
    <property type="nucleotide sequence ID" value="NZ_VWXF01000009.1"/>
</dbReference>
<dbReference type="InterPro" id="IPR000281">
    <property type="entry name" value="HTH_RpiR"/>
</dbReference>
<dbReference type="InterPro" id="IPR046348">
    <property type="entry name" value="SIS_dom_sf"/>
</dbReference>
<dbReference type="SUPFAM" id="SSF46689">
    <property type="entry name" value="Homeodomain-like"/>
    <property type="match status" value="1"/>
</dbReference>
<dbReference type="CDD" id="cd05013">
    <property type="entry name" value="SIS_RpiR"/>
    <property type="match status" value="1"/>
</dbReference>
<dbReference type="PROSITE" id="PS51464">
    <property type="entry name" value="SIS"/>
    <property type="match status" value="1"/>
</dbReference>
<evidence type="ECO:0000256" key="1">
    <source>
        <dbReference type="ARBA" id="ARBA00023015"/>
    </source>
</evidence>
<dbReference type="Gene3D" id="3.40.50.10490">
    <property type="entry name" value="Glucose-6-phosphate isomerase like protein, domain 1"/>
    <property type="match status" value="1"/>
</dbReference>
<dbReference type="PANTHER" id="PTHR30514:SF18">
    <property type="entry name" value="RPIR-FAMILY TRANSCRIPTIONAL REGULATOR"/>
    <property type="match status" value="1"/>
</dbReference>
<feature type="domain" description="SIS" evidence="5">
    <location>
        <begin position="123"/>
        <end position="260"/>
    </location>
</feature>
<evidence type="ECO:0000313" key="7">
    <source>
        <dbReference type="Proteomes" id="UP001515683"/>
    </source>
</evidence>
<dbReference type="PROSITE" id="PS51071">
    <property type="entry name" value="HTH_RPIR"/>
    <property type="match status" value="1"/>
</dbReference>
<evidence type="ECO:0000256" key="3">
    <source>
        <dbReference type="ARBA" id="ARBA00023163"/>
    </source>
</evidence>
<dbReference type="Pfam" id="PF01418">
    <property type="entry name" value="HTH_6"/>
    <property type="match status" value="1"/>
</dbReference>
<keyword evidence="7" id="KW-1185">Reference proteome</keyword>
<dbReference type="InterPro" id="IPR047640">
    <property type="entry name" value="RpiR-like"/>
</dbReference>
<feature type="domain" description="HTH rpiR-type" evidence="4">
    <location>
        <begin position="1"/>
        <end position="77"/>
    </location>
</feature>
<accession>A0ABX0RGS0</accession>
<dbReference type="InterPro" id="IPR035472">
    <property type="entry name" value="RpiR-like_SIS"/>
</dbReference>
<comment type="caution">
    <text evidence="6">The sequence shown here is derived from an EMBL/GenBank/DDBJ whole genome shotgun (WGS) entry which is preliminary data.</text>
</comment>
<dbReference type="PANTHER" id="PTHR30514">
    <property type="entry name" value="GLUCOKINASE"/>
    <property type="match status" value="1"/>
</dbReference>
<reference evidence="6 7" key="1">
    <citation type="journal article" date="2019" name="bioRxiv">
        <title>Bacteria contribute to plant secondary compound degradation in a generalist herbivore system.</title>
        <authorList>
            <person name="Francoeur C.B."/>
            <person name="Khadempour L."/>
            <person name="Moreira-Soto R.D."/>
            <person name="Gotting K."/>
            <person name="Book A.J."/>
            <person name="Pinto-Tomas A.A."/>
            <person name="Keefover-Ring K."/>
            <person name="Currie C.R."/>
        </authorList>
    </citation>
    <scope>NUCLEOTIDE SEQUENCE [LARGE SCALE GENOMIC DNA]</scope>
    <source>
        <strain evidence="6">Acro-835</strain>
    </source>
</reference>
<evidence type="ECO:0000259" key="4">
    <source>
        <dbReference type="PROSITE" id="PS51071"/>
    </source>
</evidence>
<dbReference type="InterPro" id="IPR009057">
    <property type="entry name" value="Homeodomain-like_sf"/>
</dbReference>
<dbReference type="Proteomes" id="UP001515683">
    <property type="component" value="Unassembled WGS sequence"/>
</dbReference>
<keyword evidence="2" id="KW-0238">DNA-binding</keyword>
<evidence type="ECO:0000256" key="2">
    <source>
        <dbReference type="ARBA" id="ARBA00023125"/>
    </source>
</evidence>
<keyword evidence="3" id="KW-0804">Transcription</keyword>
<keyword evidence="1" id="KW-0805">Transcription regulation</keyword>
<dbReference type="SUPFAM" id="SSF53697">
    <property type="entry name" value="SIS domain"/>
    <property type="match status" value="1"/>
</dbReference>
<sequence length="285" mass="31490">MNLKALITLHFNQLSPELQRAAEYALQNSSQLVVVSMRTFALSAGFKPATFMRLAQRLGYQGWGELKQALIEELGLHDDTYVAKARKLVDQGKTSSLYSEMITAHESNLLRTHDENQRQMQHAVDLLEAAAHTYICGYRASFPVAWSLFYVYRLFNRKVTLIDGLASDSEIYSREFTAEDCLLIASFAPYSRESLQMLQAAQSAGSKIIALTDSPLSPLAQAADCVLLFSTDSPSFFPSIVAGLSISECLMAMLVARHGTEAVTKIENAERYLKTSGAYVPPGKS</sequence>
<gene>
    <name evidence="6" type="ORF">F3J40_18935</name>
</gene>